<reference evidence="3 4" key="1">
    <citation type="submission" date="2023-10" db="EMBL/GenBank/DDBJ databases">
        <title>Rubellicoccus peritrichatus gen. nov., sp. nov., isolated from an algae of coral reef tank.</title>
        <authorList>
            <person name="Luo J."/>
        </authorList>
    </citation>
    <scope>NUCLEOTIDE SEQUENCE [LARGE SCALE GENOMIC DNA]</scope>
    <source>
        <strain evidence="3 4">CR14</strain>
    </source>
</reference>
<dbReference type="AlphaFoldDB" id="A0AAQ3L8E0"/>
<proteinExistence type="predicted"/>
<evidence type="ECO:0000256" key="1">
    <source>
        <dbReference type="ARBA" id="ARBA00022723"/>
    </source>
</evidence>
<protein>
    <submittedName>
        <fullName evidence="3">Peptidase</fullName>
    </submittedName>
</protein>
<sequence length="391" mass="41960">MPIDLKNLLDAMPELSAQLQELREILLANAVMFGEIPSPTYGEGGRVRFMQDRLIEAGCLNVSTDEVGNAVGIHPGQSSSASHILLVSHLDTPFSNSVDHTVKVHTNDMEGPGILDNSLGLAAIASLPSILEKLGIKLQSNLVLMGSSRSLGRGDIEGIRFFLERNLLPIRAGIVVEGGTLGRLSYSSLGMHRGVVTVNLPHNYDFSRFGATGAIPVLNRIVTQILGIPIPREPATSIILGSLDGGTTYNTVAELAQLRFEIRSEQVGMVGEISDQIDEICDEVGASTGMEITHEQVARRHNGGIAYGHPMVKTARGILESLDIKARPAPTTGELAALIEKEIPGITLGLTKGNRRHQFDEQVEIEPMFTGLAQLIVMLQAIDGGLCDVED</sequence>
<dbReference type="Gene3D" id="3.40.630.10">
    <property type="entry name" value="Zn peptidases"/>
    <property type="match status" value="2"/>
</dbReference>
<gene>
    <name evidence="3" type="ORF">RZN69_19255</name>
</gene>
<dbReference type="Gene3D" id="3.30.70.360">
    <property type="match status" value="1"/>
</dbReference>
<organism evidence="3 4">
    <name type="scientific">Rubellicoccus peritrichatus</name>
    <dbReference type="NCBI Taxonomy" id="3080537"/>
    <lineage>
        <taxon>Bacteria</taxon>
        <taxon>Pseudomonadati</taxon>
        <taxon>Verrucomicrobiota</taxon>
        <taxon>Opitutia</taxon>
        <taxon>Puniceicoccales</taxon>
        <taxon>Cerasicoccaceae</taxon>
        <taxon>Rubellicoccus</taxon>
    </lineage>
</organism>
<dbReference type="GO" id="GO:0016787">
    <property type="term" value="F:hydrolase activity"/>
    <property type="evidence" value="ECO:0007669"/>
    <property type="project" value="UniProtKB-KW"/>
</dbReference>
<dbReference type="KEGG" id="puo:RZN69_19255"/>
<dbReference type="EMBL" id="CP136920">
    <property type="protein sequence ID" value="WOO40766.1"/>
    <property type="molecule type" value="Genomic_DNA"/>
</dbReference>
<dbReference type="PANTHER" id="PTHR43808:SF17">
    <property type="entry name" value="PEPTIDASE M20"/>
    <property type="match status" value="1"/>
</dbReference>
<keyword evidence="2" id="KW-0378">Hydrolase</keyword>
<dbReference type="PANTHER" id="PTHR43808">
    <property type="entry name" value="ACETYLORNITHINE DEACETYLASE"/>
    <property type="match status" value="1"/>
</dbReference>
<dbReference type="InterPro" id="IPR050072">
    <property type="entry name" value="Peptidase_M20A"/>
</dbReference>
<dbReference type="InterPro" id="IPR036264">
    <property type="entry name" value="Bact_exopeptidase_dim_dom"/>
</dbReference>
<dbReference type="RefSeq" id="WP_317832957.1">
    <property type="nucleotide sequence ID" value="NZ_CP136920.1"/>
</dbReference>
<keyword evidence="4" id="KW-1185">Reference proteome</keyword>
<accession>A0AAQ3L8E0</accession>
<evidence type="ECO:0000256" key="2">
    <source>
        <dbReference type="ARBA" id="ARBA00022801"/>
    </source>
</evidence>
<evidence type="ECO:0000313" key="3">
    <source>
        <dbReference type="EMBL" id="WOO40766.1"/>
    </source>
</evidence>
<name>A0AAQ3L8E0_9BACT</name>
<dbReference type="SUPFAM" id="SSF55031">
    <property type="entry name" value="Bacterial exopeptidase dimerisation domain"/>
    <property type="match status" value="1"/>
</dbReference>
<dbReference type="Proteomes" id="UP001304300">
    <property type="component" value="Chromosome"/>
</dbReference>
<keyword evidence="1" id="KW-0479">Metal-binding</keyword>
<evidence type="ECO:0000313" key="4">
    <source>
        <dbReference type="Proteomes" id="UP001304300"/>
    </source>
</evidence>
<dbReference type="SUPFAM" id="SSF53187">
    <property type="entry name" value="Zn-dependent exopeptidases"/>
    <property type="match status" value="1"/>
</dbReference>